<dbReference type="Proteomes" id="UP000186553">
    <property type="component" value="Unassembled WGS sequence"/>
</dbReference>
<accession>A0A1C3D1L6</accession>
<keyword evidence="3" id="KW-1185">Reference proteome</keyword>
<organism evidence="2 3">
    <name type="scientific">Acinetobacter celticus</name>
    <dbReference type="NCBI Taxonomy" id="1891224"/>
    <lineage>
        <taxon>Bacteria</taxon>
        <taxon>Pseudomonadati</taxon>
        <taxon>Pseudomonadota</taxon>
        <taxon>Gammaproteobacteria</taxon>
        <taxon>Moraxellales</taxon>
        <taxon>Moraxellaceae</taxon>
        <taxon>Acinetobacter</taxon>
    </lineage>
</organism>
<comment type="caution">
    <text evidence="2">The sequence shown here is derived from an EMBL/GenBank/DDBJ whole genome shotgun (WGS) entry which is preliminary data.</text>
</comment>
<evidence type="ECO:0000256" key="1">
    <source>
        <dbReference type="SAM" id="SignalP"/>
    </source>
</evidence>
<evidence type="ECO:0000313" key="3">
    <source>
        <dbReference type="Proteomes" id="UP000186553"/>
    </source>
</evidence>
<dbReference type="OrthoDB" id="6225858at2"/>
<feature type="signal peptide" evidence="1">
    <location>
        <begin position="1"/>
        <end position="20"/>
    </location>
</feature>
<dbReference type="AlphaFoldDB" id="A0A1C3D1L6"/>
<name>A0A1C3D1L6_9GAMM</name>
<feature type="chain" id="PRO_5008671922" evidence="1">
    <location>
        <begin position="21"/>
        <end position="278"/>
    </location>
</feature>
<evidence type="ECO:0000313" key="2">
    <source>
        <dbReference type="EMBL" id="ODA14717.1"/>
    </source>
</evidence>
<reference evidence="2 3" key="1">
    <citation type="submission" date="2016-07" db="EMBL/GenBank/DDBJ databases">
        <title>Acinetobacter sp. ANC 4603.</title>
        <authorList>
            <person name="Radolfova-Krizova L."/>
            <person name="Nemec A."/>
        </authorList>
    </citation>
    <scope>NUCLEOTIDE SEQUENCE [LARGE SCALE GENOMIC DNA]</scope>
    <source>
        <strain evidence="2 3">ANC 4603</strain>
    </source>
</reference>
<gene>
    <name evidence="2" type="ORF">BBP83_02700</name>
</gene>
<dbReference type="RefSeq" id="WP_068885853.1">
    <property type="nucleotide sequence ID" value="NZ_CBCRUU010000005.1"/>
</dbReference>
<proteinExistence type="predicted"/>
<dbReference type="InterPro" id="IPR031593">
    <property type="entry name" value="Porin_7"/>
</dbReference>
<sequence length="278" mass="29928">MLKQIALATTLVATFGVAHAYQAEIKASYENTSFDGDNEDLDTFGISGKYYLNGVQRQNSPLAEAAFLGKASNIGLAYANSSIDEDGADLEIDTIGLNGEFFIPNSQFYVSGSLNRSEATIEGEFGKVSDDNVGYALEAGYLPVDGLLIAAGVAKENLDPVYLSQNGFIDTFSNISSVADETAVTLRAKYVTQIGNHFTNFEGATYFGDETAYRLGADLYIDPTLSVGVSFMDTTLNEFDTVWSIRAQKFFTPALAVGLNYTTTDGADSFGINGTFRF</sequence>
<protein>
    <submittedName>
        <fullName evidence="2">Porin</fullName>
    </submittedName>
</protein>
<dbReference type="EMBL" id="MBDL01000001">
    <property type="protein sequence ID" value="ODA14717.1"/>
    <property type="molecule type" value="Genomic_DNA"/>
</dbReference>
<dbReference type="Pfam" id="PF16956">
    <property type="entry name" value="Porin_7"/>
    <property type="match status" value="1"/>
</dbReference>
<keyword evidence="1" id="KW-0732">Signal</keyword>